<dbReference type="GO" id="GO:0034464">
    <property type="term" value="C:BBSome"/>
    <property type="evidence" value="ECO:0007669"/>
    <property type="project" value="InterPro"/>
</dbReference>
<evidence type="ECO:0000256" key="1">
    <source>
        <dbReference type="PROSITE-ProRule" id="PRU00339"/>
    </source>
</evidence>
<dbReference type="Proteomes" id="UP001295444">
    <property type="component" value="Chromosome 13"/>
</dbReference>
<name>A0AAD1WVE6_PELCU</name>
<keyword evidence="5" id="KW-1185">Reference proteome</keyword>
<dbReference type="PANTHER" id="PTHR44177">
    <property type="entry name" value="TETRATRICOPEPTIDE REPEAT PROTEIN 8"/>
    <property type="match status" value="1"/>
</dbReference>
<dbReference type="SUPFAM" id="SSF48452">
    <property type="entry name" value="TPR-like"/>
    <property type="match status" value="2"/>
</dbReference>
<dbReference type="GO" id="GO:0036064">
    <property type="term" value="C:ciliary basal body"/>
    <property type="evidence" value="ECO:0007669"/>
    <property type="project" value="TreeGrafter"/>
</dbReference>
<evidence type="ECO:0000256" key="2">
    <source>
        <dbReference type="SAM" id="Coils"/>
    </source>
</evidence>
<feature type="repeat" description="TPR" evidence="1">
    <location>
        <begin position="389"/>
        <end position="422"/>
    </location>
</feature>
<feature type="repeat" description="TPR" evidence="1">
    <location>
        <begin position="250"/>
        <end position="283"/>
    </location>
</feature>
<organism evidence="4 5">
    <name type="scientific">Pelobates cultripes</name>
    <name type="common">Western spadefoot toad</name>
    <dbReference type="NCBI Taxonomy" id="61616"/>
    <lineage>
        <taxon>Eukaryota</taxon>
        <taxon>Metazoa</taxon>
        <taxon>Chordata</taxon>
        <taxon>Craniata</taxon>
        <taxon>Vertebrata</taxon>
        <taxon>Euteleostomi</taxon>
        <taxon>Amphibia</taxon>
        <taxon>Batrachia</taxon>
        <taxon>Anura</taxon>
        <taxon>Pelobatoidea</taxon>
        <taxon>Pelobatidae</taxon>
        <taxon>Pelobates</taxon>
    </lineage>
</organism>
<dbReference type="GO" id="GO:0097730">
    <property type="term" value="C:non-motile cilium"/>
    <property type="evidence" value="ECO:0007669"/>
    <property type="project" value="TreeGrafter"/>
</dbReference>
<dbReference type="PANTHER" id="PTHR44177:SF1">
    <property type="entry name" value="TETRATRICOPEPTIDE REPEAT PROTEIN 8"/>
    <property type="match status" value="1"/>
</dbReference>
<dbReference type="PROSITE" id="PS50005">
    <property type="entry name" value="TPR"/>
    <property type="match status" value="3"/>
</dbReference>
<feature type="coiled-coil region" evidence="2">
    <location>
        <begin position="422"/>
        <end position="449"/>
    </location>
</feature>
<feature type="compositionally biased region" description="Polar residues" evidence="3">
    <location>
        <begin position="135"/>
        <end position="145"/>
    </location>
</feature>
<dbReference type="Pfam" id="PF13432">
    <property type="entry name" value="TPR_16"/>
    <property type="match status" value="1"/>
</dbReference>
<dbReference type="InterPro" id="IPR028796">
    <property type="entry name" value="BBS8"/>
</dbReference>
<protein>
    <submittedName>
        <fullName evidence="4">Tetratricopeptide repeat 8 isoform X1</fullName>
    </submittedName>
</protein>
<dbReference type="InterPro" id="IPR011990">
    <property type="entry name" value="TPR-like_helical_dom_sf"/>
</dbReference>
<sequence length="507" mass="57557">MGTGMEMEPLLQAWSYFRRRKFEQCAQACSRILEKEPCDQAAWSLKTRALTEMVYVDEIEVDQEGIAEIMLDENSIAQVARPGTSLKQTGTKKCEGPSPAVRPVTQSGRPITGFVRPSTQSGRPGTMEQAIKTPRTASTARPITSASGRSVRLGTASMLTHPDGAFINLSRLNMAKYAERPHLAKTLFEYIFHHENDVKNALELAAQATEHAQFKDWWWKVQLGKCYYRLGLYREAEKQFKSALTHQDMVDIFLYLGKVYIRMDQPLTALSLFKQGLDRFPKEVNLLCAVARIHEEMDDIKSASEYYKEVLKQDNSNVEAIACIGSNHFYTDQPEIALRFYRRLLQMGVYNCQLFNNLGLCCFYAQQYDMILTSFERALSLAENEDEAAEVWYNLGHVAVGIGDLNLAYQCFKLTLANNNDHAEAYNNLAVLEMRKNHLEQARALLQTAAALAPHMYEPHFNFASLSDKIGDLQSSYIAAQKSEAAFPDHVETRRLIEELKQHFAMI</sequence>
<accession>A0AAD1WVE6</accession>
<reference evidence="4" key="1">
    <citation type="submission" date="2022-03" db="EMBL/GenBank/DDBJ databases">
        <authorList>
            <person name="Alioto T."/>
            <person name="Alioto T."/>
            <person name="Gomez Garrido J."/>
        </authorList>
    </citation>
    <scope>NUCLEOTIDE SEQUENCE</scope>
</reference>
<dbReference type="InterPro" id="IPR019734">
    <property type="entry name" value="TPR_rpt"/>
</dbReference>
<dbReference type="Pfam" id="PF13181">
    <property type="entry name" value="TPR_8"/>
    <property type="match status" value="1"/>
</dbReference>
<dbReference type="GO" id="GO:1905515">
    <property type="term" value="P:non-motile cilium assembly"/>
    <property type="evidence" value="ECO:0007669"/>
    <property type="project" value="InterPro"/>
</dbReference>
<evidence type="ECO:0000313" key="5">
    <source>
        <dbReference type="Proteomes" id="UP001295444"/>
    </source>
</evidence>
<gene>
    <name evidence="4" type="ORF">PECUL_23A006910</name>
</gene>
<dbReference type="Gene3D" id="1.25.40.10">
    <property type="entry name" value="Tetratricopeptide repeat domain"/>
    <property type="match status" value="3"/>
</dbReference>
<keyword evidence="1" id="KW-0802">TPR repeat</keyword>
<feature type="repeat" description="TPR" evidence="1">
    <location>
        <begin position="423"/>
        <end position="456"/>
    </location>
</feature>
<dbReference type="CDD" id="cd21341">
    <property type="entry name" value="TTC8_N"/>
    <property type="match status" value="1"/>
</dbReference>
<evidence type="ECO:0000256" key="3">
    <source>
        <dbReference type="SAM" id="MobiDB-lite"/>
    </source>
</evidence>
<evidence type="ECO:0000313" key="4">
    <source>
        <dbReference type="EMBL" id="CAH2328008.1"/>
    </source>
</evidence>
<proteinExistence type="predicted"/>
<dbReference type="EMBL" id="OW240924">
    <property type="protein sequence ID" value="CAH2328008.1"/>
    <property type="molecule type" value="Genomic_DNA"/>
</dbReference>
<keyword evidence="2" id="KW-0175">Coiled coil</keyword>
<dbReference type="FunFam" id="1.25.40.10:FF:000300">
    <property type="entry name" value="Tetratricopeptide repeat domain 8"/>
    <property type="match status" value="1"/>
</dbReference>
<feature type="region of interest" description="Disordered" evidence="3">
    <location>
        <begin position="83"/>
        <end position="145"/>
    </location>
</feature>
<dbReference type="SMART" id="SM00028">
    <property type="entry name" value="TPR"/>
    <property type="match status" value="8"/>
</dbReference>
<dbReference type="AlphaFoldDB" id="A0AAD1WVE6"/>